<accession>A0ABZ2ZR69</accession>
<dbReference type="EC" id="2.4.-.-" evidence="4"/>
<protein>
    <submittedName>
        <fullName evidence="4">Glycosyltransferase</fullName>
        <ecNumber evidence="4">2.4.-.-</ecNumber>
    </submittedName>
</protein>
<evidence type="ECO:0000259" key="3">
    <source>
        <dbReference type="Pfam" id="PF13579"/>
    </source>
</evidence>
<sequence>MRILHVTECYEGGVRRAIETMVRLTPELEHFLLADGEHLGDSALEYSGTIPLAKGFIGRSAQVKAVAEDFEADLIHAHSSWAGAYARVGTVKTPVVYEPHCFVFDDPHRGRLLKWVYRKAEIAMGKNTAAVIALSPHERQLAENVISREQIVWLPNVPSIPTNSKAINRADLIVPEIVMVGRLARQKDPLFFASVYESLKEKGIATKFTWIGDGETQYHKSLNDRGVEVTGWLNDIELVERLSHASLYFHSASYEGFPLSVLDAAAAGLPVLARDLPSFRGFPVRTAANVEDAANKIVAYLRDPDVRNDFLTSNNELLTMMTPEAQRASLYRAYEIASRKRKEMLDCV</sequence>
<organism evidence="4 5">
    <name type="scientific">Arthrobacter citreus</name>
    <dbReference type="NCBI Taxonomy" id="1670"/>
    <lineage>
        <taxon>Bacteria</taxon>
        <taxon>Bacillati</taxon>
        <taxon>Actinomycetota</taxon>
        <taxon>Actinomycetes</taxon>
        <taxon>Micrococcales</taxon>
        <taxon>Micrococcaceae</taxon>
        <taxon>Arthrobacter</taxon>
    </lineage>
</organism>
<dbReference type="PANTHER" id="PTHR12526">
    <property type="entry name" value="GLYCOSYLTRANSFERASE"/>
    <property type="match status" value="1"/>
</dbReference>
<evidence type="ECO:0000313" key="5">
    <source>
        <dbReference type="Proteomes" id="UP001448858"/>
    </source>
</evidence>
<evidence type="ECO:0000313" key="4">
    <source>
        <dbReference type="EMBL" id="WZP14636.1"/>
    </source>
</evidence>
<keyword evidence="2 4" id="KW-0808">Transferase</keyword>
<name>A0ABZ2ZR69_9MICC</name>
<feature type="domain" description="Glycosyltransferase subfamily 4-like N-terminal" evidence="3">
    <location>
        <begin position="59"/>
        <end position="156"/>
    </location>
</feature>
<gene>
    <name evidence="4" type="ORF">AAE021_10525</name>
</gene>
<keyword evidence="1 4" id="KW-0328">Glycosyltransferase</keyword>
<dbReference type="Gene3D" id="3.40.50.2000">
    <property type="entry name" value="Glycogen Phosphorylase B"/>
    <property type="match status" value="2"/>
</dbReference>
<evidence type="ECO:0000256" key="1">
    <source>
        <dbReference type="ARBA" id="ARBA00022676"/>
    </source>
</evidence>
<dbReference type="EMBL" id="CP151657">
    <property type="protein sequence ID" value="WZP14636.1"/>
    <property type="molecule type" value="Genomic_DNA"/>
</dbReference>
<reference evidence="4 5" key="1">
    <citation type="submission" date="2024-04" db="EMBL/GenBank/DDBJ databases">
        <title>Arthrobacter sp. from Plains bison fecal sample.</title>
        <authorList>
            <person name="Ruzzini A."/>
        </authorList>
    </citation>
    <scope>NUCLEOTIDE SEQUENCE [LARGE SCALE GENOMIC DNA]</scope>
    <source>
        <strain evidence="4 5">EINP1</strain>
    </source>
</reference>
<dbReference type="SUPFAM" id="SSF53756">
    <property type="entry name" value="UDP-Glycosyltransferase/glycogen phosphorylase"/>
    <property type="match status" value="1"/>
</dbReference>
<dbReference type="InterPro" id="IPR028098">
    <property type="entry name" value="Glyco_trans_4-like_N"/>
</dbReference>
<dbReference type="Proteomes" id="UP001448858">
    <property type="component" value="Chromosome"/>
</dbReference>
<evidence type="ECO:0000256" key="2">
    <source>
        <dbReference type="ARBA" id="ARBA00022679"/>
    </source>
</evidence>
<dbReference type="RefSeq" id="WP_342022287.1">
    <property type="nucleotide sequence ID" value="NZ_CP151657.1"/>
</dbReference>
<dbReference type="Pfam" id="PF13692">
    <property type="entry name" value="Glyco_trans_1_4"/>
    <property type="match status" value="1"/>
</dbReference>
<keyword evidence="5" id="KW-1185">Reference proteome</keyword>
<proteinExistence type="predicted"/>
<dbReference type="Pfam" id="PF13579">
    <property type="entry name" value="Glyco_trans_4_4"/>
    <property type="match status" value="1"/>
</dbReference>
<dbReference type="GO" id="GO:0016757">
    <property type="term" value="F:glycosyltransferase activity"/>
    <property type="evidence" value="ECO:0007669"/>
    <property type="project" value="UniProtKB-KW"/>
</dbReference>